<dbReference type="GO" id="GO:0006506">
    <property type="term" value="P:GPI anchor biosynthetic process"/>
    <property type="evidence" value="ECO:0007669"/>
    <property type="project" value="InterPro"/>
</dbReference>
<dbReference type="Pfam" id="PF01663">
    <property type="entry name" value="Phosphodiest"/>
    <property type="match status" value="1"/>
</dbReference>
<feature type="domain" description="GPI ethanolamine phosphate transferase 2 C-terminal" evidence="2">
    <location>
        <begin position="462"/>
        <end position="866"/>
    </location>
</feature>
<proteinExistence type="predicted"/>
<dbReference type="PANTHER" id="PTHR23072:SF0">
    <property type="entry name" value="GPI ETHANOLAMINE PHOSPHATE TRANSFERASE 2"/>
    <property type="match status" value="1"/>
</dbReference>
<keyword evidence="1" id="KW-1133">Transmembrane helix</keyword>
<feature type="transmembrane region" description="Helical" evidence="1">
    <location>
        <begin position="782"/>
        <end position="801"/>
    </location>
</feature>
<gene>
    <name evidence="3" type="ORF">DEA37_0005691</name>
</gene>
<feature type="transmembrane region" description="Helical" evidence="1">
    <location>
        <begin position="572"/>
        <end position="591"/>
    </location>
</feature>
<feature type="transmembrane region" description="Helical" evidence="1">
    <location>
        <begin position="473"/>
        <end position="495"/>
    </location>
</feature>
<evidence type="ECO:0000259" key="2">
    <source>
        <dbReference type="Pfam" id="PF19316"/>
    </source>
</evidence>
<name>A0A5J4NRJ2_9TREM</name>
<dbReference type="SUPFAM" id="SSF53649">
    <property type="entry name" value="Alkaline phosphatase-like"/>
    <property type="match status" value="1"/>
</dbReference>
<sequence length="879" mass="100040">PKTHALNWSVGGPIQFLFFLGIYSCGLFVFLYGLLSPDQVDSKYVHGNLFHIQRIHLAITSGRIPKFVDVLQNLNTHSMHEDNWVHRLSHRGWLLEFYGDDTWIKLFPDSFKRFDGTTSFFVKDYYQVDENVTRHLSSLFQRPETWDGLILHYLGLDHIGHVEGPNGRSIRGKLLEMDRVMGMLLKLLVNQDAINDNRWVFILTGDHGMRDEGGHGGSSLNEITTGLLLLGSGYSSSLATKVSVLASFFTYLFPADRFQTCSLPLSEMNHTQQVDLATLIGLLSGSGIPKSSLGLIPSDWLHNFWPDPLSKLMAVTRVMNHFAHLSGCQLIASERYDNLFTIKPSCSSTFISSDQISLFNNLMEQFVLSLVYFAQQNNSVTAHSQPQLELYMNSAHHLLTELQQHALRGSDHLDVHKMLIGGALMWLVTSILCLSVVYQLFLMQTSSGSFHNKTFVHHSIPARQLVSVTSAKFLCMFCTICILIQTISLAGSSFAEEEHQFWYYFSASSVLLSACLITLSRANSSTKLCNVTPLVVILLLDRVFLRQMHQTGNKWIHLPDLSDWLYSPEHSVWLWPAHCLAWAILIALRVFAIKHCSWGVHVPFRKQLFRYFPLLSIIGICAAQLCYRCAIAWSNEAFTVGSARLVYLLLLLDTTVAYIWRKHHESLHRVSFQPAEIDRFWSYVLHPVETFPLFVCLLGRPTVGFLWVGVVLKECLAARFFRLFWDCCDWTRSQSIKWFLTCCWLFYWIQGWVTFFQQGNSLSLASVDVSAAYVGLRNHQPVIAGLLLAFYTYAGPLYWQLAYVTRFALPKEIGSHVASSLACFRLGFAFLPVTFCATVCFLLQSHLFIWTVFTPKLLYLAVFHVVFIPVLISWGAMHV</sequence>
<feature type="transmembrane region" description="Helical" evidence="1">
    <location>
        <begin position="501"/>
        <end position="519"/>
    </location>
</feature>
<dbReference type="PANTHER" id="PTHR23072">
    <property type="entry name" value="PHOSPHATIDYLINOSITOL GLYCAN-RELATED"/>
    <property type="match status" value="1"/>
</dbReference>
<dbReference type="GO" id="GO:0005789">
    <property type="term" value="C:endoplasmic reticulum membrane"/>
    <property type="evidence" value="ECO:0007669"/>
    <property type="project" value="TreeGrafter"/>
</dbReference>
<keyword evidence="1" id="KW-0472">Membrane</keyword>
<dbReference type="Proteomes" id="UP000324629">
    <property type="component" value="Unassembled WGS sequence"/>
</dbReference>
<dbReference type="InterPro" id="IPR017850">
    <property type="entry name" value="Alkaline_phosphatase_core_sf"/>
</dbReference>
<feature type="non-terminal residue" evidence="3">
    <location>
        <position position="1"/>
    </location>
</feature>
<protein>
    <submittedName>
        <fullName evidence="3">Ethanolaminephosphotransferase</fullName>
    </submittedName>
</protein>
<organism evidence="3 4">
    <name type="scientific">Paragonimus westermani</name>
    <dbReference type="NCBI Taxonomy" id="34504"/>
    <lineage>
        <taxon>Eukaryota</taxon>
        <taxon>Metazoa</taxon>
        <taxon>Spiralia</taxon>
        <taxon>Lophotrochozoa</taxon>
        <taxon>Platyhelminthes</taxon>
        <taxon>Trematoda</taxon>
        <taxon>Digenea</taxon>
        <taxon>Plagiorchiida</taxon>
        <taxon>Troglotremata</taxon>
        <taxon>Troglotrematidae</taxon>
        <taxon>Paragonimus</taxon>
    </lineage>
</organism>
<feature type="transmembrane region" description="Helical" evidence="1">
    <location>
        <begin position="418"/>
        <end position="441"/>
    </location>
</feature>
<dbReference type="Pfam" id="PF19316">
    <property type="entry name" value="PIGO_PIGG"/>
    <property type="match status" value="1"/>
</dbReference>
<dbReference type="InterPro" id="IPR045687">
    <property type="entry name" value="PIGG/GPI7_C"/>
</dbReference>
<feature type="transmembrane region" description="Helical" evidence="1">
    <location>
        <begin position="857"/>
        <end position="877"/>
    </location>
</feature>
<feature type="transmembrane region" description="Helical" evidence="1">
    <location>
        <begin position="822"/>
        <end position="845"/>
    </location>
</feature>
<keyword evidence="3" id="KW-0808">Transferase</keyword>
<dbReference type="GO" id="GO:0051267">
    <property type="term" value="F:CP2 mannose-ethanolamine phosphotransferase activity"/>
    <property type="evidence" value="ECO:0007669"/>
    <property type="project" value="TreeGrafter"/>
</dbReference>
<accession>A0A5J4NRJ2</accession>
<dbReference type="AlphaFoldDB" id="A0A5J4NRJ2"/>
<keyword evidence="4" id="KW-1185">Reference proteome</keyword>
<reference evidence="3 4" key="1">
    <citation type="journal article" date="2019" name="Gigascience">
        <title>Whole-genome sequence of the oriental lung fluke Paragonimus westermani.</title>
        <authorList>
            <person name="Oey H."/>
            <person name="Zakrzewski M."/>
            <person name="Narain K."/>
            <person name="Devi K.R."/>
            <person name="Agatsuma T."/>
            <person name="Nawaratna S."/>
            <person name="Gobert G.N."/>
            <person name="Jones M.K."/>
            <person name="Ragan M.A."/>
            <person name="McManus D.P."/>
            <person name="Krause L."/>
        </authorList>
    </citation>
    <scope>NUCLEOTIDE SEQUENCE [LARGE SCALE GENOMIC DNA]</scope>
    <source>
        <strain evidence="3 4">IND2009</strain>
    </source>
</reference>
<evidence type="ECO:0000313" key="3">
    <source>
        <dbReference type="EMBL" id="KAA3678059.1"/>
    </source>
</evidence>
<feature type="transmembrane region" description="Helical" evidence="1">
    <location>
        <begin position="639"/>
        <end position="660"/>
    </location>
</feature>
<dbReference type="InterPro" id="IPR002591">
    <property type="entry name" value="Phosphodiest/P_Trfase"/>
</dbReference>
<feature type="transmembrane region" description="Helical" evidence="1">
    <location>
        <begin position="16"/>
        <end position="35"/>
    </location>
</feature>
<evidence type="ECO:0000256" key="1">
    <source>
        <dbReference type="SAM" id="Phobius"/>
    </source>
</evidence>
<dbReference type="Gene3D" id="3.40.720.10">
    <property type="entry name" value="Alkaline Phosphatase, subunit A"/>
    <property type="match status" value="1"/>
</dbReference>
<keyword evidence="1" id="KW-0812">Transmembrane</keyword>
<feature type="transmembrane region" description="Helical" evidence="1">
    <location>
        <begin position="611"/>
        <end position="633"/>
    </location>
</feature>
<comment type="caution">
    <text evidence="3">The sequence shown here is derived from an EMBL/GenBank/DDBJ whole genome shotgun (WGS) entry which is preliminary data.</text>
</comment>
<evidence type="ECO:0000313" key="4">
    <source>
        <dbReference type="Proteomes" id="UP000324629"/>
    </source>
</evidence>
<dbReference type="InterPro" id="IPR039527">
    <property type="entry name" value="PIGG/GPI7"/>
</dbReference>
<dbReference type="EMBL" id="QNGE01001239">
    <property type="protein sequence ID" value="KAA3678059.1"/>
    <property type="molecule type" value="Genomic_DNA"/>
</dbReference>